<dbReference type="Pfam" id="PF17876">
    <property type="entry name" value="CSD2"/>
    <property type="match status" value="1"/>
</dbReference>
<accession>A0A4R2LKZ6</accession>
<keyword evidence="4 8" id="KW-0540">Nuclease</keyword>
<dbReference type="Pfam" id="PF00773">
    <property type="entry name" value="RNB"/>
    <property type="match status" value="1"/>
</dbReference>
<evidence type="ECO:0000256" key="4">
    <source>
        <dbReference type="ARBA" id="ARBA00022722"/>
    </source>
</evidence>
<dbReference type="EC" id="3.1.13.1" evidence="8"/>
<name>A0A4R2LKZ6_9FIRM</name>
<comment type="catalytic activity">
    <reaction evidence="1 8">
        <text>Exonucleolytic cleavage in the 3'- to 5'-direction to yield nucleoside 5'-phosphates.</text>
        <dbReference type="EC" id="3.1.13.1"/>
    </reaction>
</comment>
<evidence type="ECO:0000256" key="2">
    <source>
        <dbReference type="ARBA" id="ARBA00004496"/>
    </source>
</evidence>
<keyword evidence="6 8" id="KW-0269">Exonuclease</keyword>
<dbReference type="GO" id="GO:0006402">
    <property type="term" value="P:mRNA catabolic process"/>
    <property type="evidence" value="ECO:0007669"/>
    <property type="project" value="TreeGrafter"/>
</dbReference>
<dbReference type="InterPro" id="IPR022966">
    <property type="entry name" value="RNase_II/R_CS"/>
</dbReference>
<evidence type="ECO:0000313" key="11">
    <source>
        <dbReference type="Proteomes" id="UP000295711"/>
    </source>
</evidence>
<protein>
    <recommendedName>
        <fullName evidence="8">Ribonuclease R</fullName>
        <shortName evidence="8">RNase R</shortName>
        <ecNumber evidence="8">3.1.13.1</ecNumber>
    </recommendedName>
</protein>
<evidence type="ECO:0000313" key="10">
    <source>
        <dbReference type="EMBL" id="TCO86347.1"/>
    </source>
</evidence>
<dbReference type="NCBIfam" id="TIGR00358">
    <property type="entry name" value="3_prime_RNase"/>
    <property type="match status" value="1"/>
</dbReference>
<dbReference type="CDD" id="cd04471">
    <property type="entry name" value="S1_RNase_R"/>
    <property type="match status" value="1"/>
</dbReference>
<dbReference type="GO" id="GO:0005829">
    <property type="term" value="C:cytosol"/>
    <property type="evidence" value="ECO:0007669"/>
    <property type="project" value="TreeGrafter"/>
</dbReference>
<comment type="function">
    <text evidence="8">3'-5' exoribonuclease that releases 5'-nucleoside monophosphates and is involved in maturation of structured RNAs.</text>
</comment>
<keyword evidence="7 8" id="KW-0694">RNA-binding</keyword>
<dbReference type="SMART" id="SM00357">
    <property type="entry name" value="CSP"/>
    <property type="match status" value="2"/>
</dbReference>
<dbReference type="PANTHER" id="PTHR23355">
    <property type="entry name" value="RIBONUCLEASE"/>
    <property type="match status" value="1"/>
</dbReference>
<dbReference type="Pfam" id="PF08206">
    <property type="entry name" value="OB_RNB"/>
    <property type="match status" value="1"/>
</dbReference>
<sequence>MHTEIYEARKEIILEFMKDSNYHPMKLKEMCSTLGVPRRERDELKLVLDQLISERKIDIDAKGRYKIADPELLKGIFSGNTKGFGFVHVEGIEGDFYVSEENTLDALHGDEVAIKKISEEGDGRRSEAIIVKVLNRANETMVGIFQKSKNYGFVVPDNQKIAKDVFVDKNHTMGAVNGHKVVVRLTGFGKKNKNPEGEIIEILGHVNDPGVDILSIVRAYHLPEQFPEEVMEQVAAIPEQVLPEEYDGRKDIRNWQTVTIDGEEAKDLDDAITIRKNSDGHYILGVHIADVSHYVKEGSPLDREALKRGTSVYLTDRVIPMLPHKLSNGICSLNAGVDRLALSCIMELDDKGNILNHEIAKTVINVDRRMTYTAVKQILEDKNEAVMREYQELVPMFETMAEAAEKLREKRRVRGGIDFDFPESKIILDKRGRAVDVKPYDRNSATKIIEDFMLAANETIAEDFYWQEVPFLYRTHETPDMERIRKLTVFLKNFGYYLKIKSGEVHPKEFQKLLGKIEDTPEEAMISRLVLRSMMRAKYTTENTGHFGLAVKFYTHFTSPIRRYPDLQIHRIIKEQIDGRLSERRLEHYRKLLPTVATDTSTTERRADEAEREVDKLKKVEYMSRHLGEIHEGVISGITNWGMYVELPNTCEGMIRLQDLDDYYIFDENKYELQGEMSRQTFRLGQKLKICIANADKVTRTVDFLLADDVQ</sequence>
<dbReference type="InterPro" id="IPR013223">
    <property type="entry name" value="RNase_B_OB_dom"/>
</dbReference>
<keyword evidence="11" id="KW-1185">Reference proteome</keyword>
<dbReference type="SMART" id="SM00955">
    <property type="entry name" value="RNB"/>
    <property type="match status" value="1"/>
</dbReference>
<dbReference type="GO" id="GO:0008859">
    <property type="term" value="F:exoribonuclease II activity"/>
    <property type="evidence" value="ECO:0007669"/>
    <property type="project" value="UniProtKB-UniRule"/>
</dbReference>
<organism evidence="10 11">
    <name type="scientific">Frisingicoccus caecimuris</name>
    <dbReference type="NCBI Taxonomy" id="1796636"/>
    <lineage>
        <taxon>Bacteria</taxon>
        <taxon>Bacillati</taxon>
        <taxon>Bacillota</taxon>
        <taxon>Clostridia</taxon>
        <taxon>Lachnospirales</taxon>
        <taxon>Lachnospiraceae</taxon>
        <taxon>Frisingicoccus</taxon>
    </lineage>
</organism>
<dbReference type="InterPro" id="IPR001900">
    <property type="entry name" value="RNase_II/R"/>
</dbReference>
<reference evidence="10 11" key="1">
    <citation type="submission" date="2019-03" db="EMBL/GenBank/DDBJ databases">
        <title>Genomic Encyclopedia of Type Strains, Phase IV (KMG-IV): sequencing the most valuable type-strain genomes for metagenomic binning, comparative biology and taxonomic classification.</title>
        <authorList>
            <person name="Goeker M."/>
        </authorList>
    </citation>
    <scope>NUCLEOTIDE SEQUENCE [LARGE SCALE GENOMIC DNA]</scope>
    <source>
        <strain evidence="10 11">DSM 28559</strain>
    </source>
</reference>
<comment type="similarity">
    <text evidence="8">Belongs to the RNR ribonuclease family. RNase R subfamily.</text>
</comment>
<feature type="domain" description="S1 motif" evidence="9">
    <location>
        <begin position="628"/>
        <end position="707"/>
    </location>
</feature>
<dbReference type="Gene3D" id="2.40.50.140">
    <property type="entry name" value="Nucleic acid-binding proteins"/>
    <property type="match status" value="3"/>
</dbReference>
<keyword evidence="5 8" id="KW-0378">Hydrolase</keyword>
<evidence type="ECO:0000256" key="1">
    <source>
        <dbReference type="ARBA" id="ARBA00001849"/>
    </source>
</evidence>
<dbReference type="SMART" id="SM00316">
    <property type="entry name" value="S1"/>
    <property type="match status" value="1"/>
</dbReference>
<evidence type="ECO:0000256" key="8">
    <source>
        <dbReference type="HAMAP-Rule" id="MF_01895"/>
    </source>
</evidence>
<dbReference type="InterPro" id="IPR011805">
    <property type="entry name" value="RNase_R"/>
</dbReference>
<dbReference type="PANTHER" id="PTHR23355:SF9">
    <property type="entry name" value="DIS3-LIKE EXONUCLEASE 2"/>
    <property type="match status" value="1"/>
</dbReference>
<dbReference type="PROSITE" id="PS50126">
    <property type="entry name" value="S1"/>
    <property type="match status" value="1"/>
</dbReference>
<dbReference type="HAMAP" id="MF_01895">
    <property type="entry name" value="RNase_R"/>
    <property type="match status" value="1"/>
</dbReference>
<dbReference type="InterPro" id="IPR004476">
    <property type="entry name" value="RNase_II/RNase_R"/>
</dbReference>
<dbReference type="NCBIfam" id="TIGR02063">
    <property type="entry name" value="RNase_R"/>
    <property type="match status" value="1"/>
</dbReference>
<dbReference type="InterPro" id="IPR003029">
    <property type="entry name" value="S1_domain"/>
</dbReference>
<evidence type="ECO:0000256" key="3">
    <source>
        <dbReference type="ARBA" id="ARBA00022490"/>
    </source>
</evidence>
<dbReference type="Pfam" id="PF00575">
    <property type="entry name" value="S1"/>
    <property type="match status" value="1"/>
</dbReference>
<dbReference type="InterPro" id="IPR050180">
    <property type="entry name" value="RNR_Ribonuclease"/>
</dbReference>
<gene>
    <name evidence="8" type="primary">rnr</name>
    <name evidence="10" type="ORF">EV212_101131</name>
</gene>
<dbReference type="EMBL" id="SLXA01000001">
    <property type="protein sequence ID" value="TCO86347.1"/>
    <property type="molecule type" value="Genomic_DNA"/>
</dbReference>
<comment type="subcellular location">
    <subcellularLocation>
        <location evidence="2 8">Cytoplasm</location>
    </subcellularLocation>
</comment>
<dbReference type="InterPro" id="IPR011129">
    <property type="entry name" value="CSD"/>
</dbReference>
<evidence type="ECO:0000256" key="6">
    <source>
        <dbReference type="ARBA" id="ARBA00022839"/>
    </source>
</evidence>
<evidence type="ECO:0000256" key="7">
    <source>
        <dbReference type="ARBA" id="ARBA00022884"/>
    </source>
</evidence>
<evidence type="ECO:0000259" key="9">
    <source>
        <dbReference type="PROSITE" id="PS50126"/>
    </source>
</evidence>
<dbReference type="GO" id="GO:0003723">
    <property type="term" value="F:RNA binding"/>
    <property type="evidence" value="ECO:0007669"/>
    <property type="project" value="UniProtKB-UniRule"/>
</dbReference>
<proteinExistence type="inferred from homology"/>
<dbReference type="InterPro" id="IPR012340">
    <property type="entry name" value="NA-bd_OB-fold"/>
</dbReference>
<dbReference type="AlphaFoldDB" id="A0A4R2LKZ6"/>
<dbReference type="InterPro" id="IPR040476">
    <property type="entry name" value="CSD2"/>
</dbReference>
<dbReference type="PROSITE" id="PS01175">
    <property type="entry name" value="RIBONUCLEASE_II"/>
    <property type="match status" value="1"/>
</dbReference>
<dbReference type="SUPFAM" id="SSF50249">
    <property type="entry name" value="Nucleic acid-binding proteins"/>
    <property type="match status" value="4"/>
</dbReference>
<comment type="caution">
    <text evidence="10">The sequence shown here is derived from an EMBL/GenBank/DDBJ whole genome shotgun (WGS) entry which is preliminary data.</text>
</comment>
<evidence type="ECO:0000256" key="5">
    <source>
        <dbReference type="ARBA" id="ARBA00022801"/>
    </source>
</evidence>
<keyword evidence="3 8" id="KW-0963">Cytoplasm</keyword>
<dbReference type="Proteomes" id="UP000295711">
    <property type="component" value="Unassembled WGS sequence"/>
</dbReference>